<dbReference type="EMBL" id="JBHSHE010000022">
    <property type="protein sequence ID" value="MFC4715626.1"/>
    <property type="molecule type" value="Genomic_DNA"/>
</dbReference>
<dbReference type="InterPro" id="IPR005184">
    <property type="entry name" value="DUF306_Meta_HslJ"/>
</dbReference>
<dbReference type="Gene3D" id="2.40.128.270">
    <property type="match status" value="1"/>
</dbReference>
<evidence type="ECO:0000313" key="3">
    <source>
        <dbReference type="EMBL" id="MFC4715626.1"/>
    </source>
</evidence>
<feature type="signal peptide" evidence="1">
    <location>
        <begin position="1"/>
        <end position="21"/>
    </location>
</feature>
<evidence type="ECO:0000313" key="4">
    <source>
        <dbReference type="Proteomes" id="UP001595884"/>
    </source>
</evidence>
<dbReference type="InterPro" id="IPR038670">
    <property type="entry name" value="HslJ-like_sf"/>
</dbReference>
<evidence type="ECO:0000256" key="1">
    <source>
        <dbReference type="SAM" id="SignalP"/>
    </source>
</evidence>
<reference evidence="4" key="1">
    <citation type="journal article" date="2019" name="Int. J. Syst. Evol. Microbiol.">
        <title>The Global Catalogue of Microorganisms (GCM) 10K type strain sequencing project: providing services to taxonomists for standard genome sequencing and annotation.</title>
        <authorList>
            <consortium name="The Broad Institute Genomics Platform"/>
            <consortium name="The Broad Institute Genome Sequencing Center for Infectious Disease"/>
            <person name="Wu L."/>
            <person name="Ma J."/>
        </authorList>
    </citation>
    <scope>NUCLEOTIDE SEQUENCE [LARGE SCALE GENOMIC DNA]</scope>
    <source>
        <strain evidence="4">CGMCC 1.12849</strain>
    </source>
</reference>
<dbReference type="RefSeq" id="WP_096256329.1">
    <property type="nucleotide sequence ID" value="NZ_BAAAVQ010000069.1"/>
</dbReference>
<dbReference type="Proteomes" id="UP001595884">
    <property type="component" value="Unassembled WGS sequence"/>
</dbReference>
<feature type="domain" description="DUF306" evidence="2">
    <location>
        <begin position="39"/>
        <end position="85"/>
    </location>
</feature>
<proteinExistence type="predicted"/>
<sequence length="121" mass="12604">MKRLTMVLAIPLLMFALASCASSSGGASAPEGVWGEQAQGKPWIELSADGKVSGNDGCNRIAGQWAGNDGEINFEQLSSTKMFCLGIDPWLSSAVTAQINGDSMLVLDAENAELGTLKRAG</sequence>
<feature type="chain" id="PRO_5045731405" evidence="1">
    <location>
        <begin position="22"/>
        <end position="121"/>
    </location>
</feature>
<protein>
    <submittedName>
        <fullName evidence="3">META domain-containing protein</fullName>
    </submittedName>
</protein>
<comment type="caution">
    <text evidence="3">The sequence shown here is derived from an EMBL/GenBank/DDBJ whole genome shotgun (WGS) entry which is preliminary data.</text>
</comment>
<accession>A0ABV9MIB8</accession>
<name>A0ABV9MIB8_9MICC</name>
<dbReference type="Pfam" id="PF03724">
    <property type="entry name" value="META"/>
    <property type="match status" value="1"/>
</dbReference>
<keyword evidence="1" id="KW-0732">Signal</keyword>
<keyword evidence="4" id="KW-1185">Reference proteome</keyword>
<evidence type="ECO:0000259" key="2">
    <source>
        <dbReference type="Pfam" id="PF03724"/>
    </source>
</evidence>
<gene>
    <name evidence="3" type="ORF">ACFO7V_05675</name>
</gene>
<dbReference type="PROSITE" id="PS51257">
    <property type="entry name" value="PROKAR_LIPOPROTEIN"/>
    <property type="match status" value="1"/>
</dbReference>
<organism evidence="3 4">
    <name type="scientific">Glutamicibacter bergerei</name>
    <dbReference type="NCBI Taxonomy" id="256702"/>
    <lineage>
        <taxon>Bacteria</taxon>
        <taxon>Bacillati</taxon>
        <taxon>Actinomycetota</taxon>
        <taxon>Actinomycetes</taxon>
        <taxon>Micrococcales</taxon>
        <taxon>Micrococcaceae</taxon>
        <taxon>Glutamicibacter</taxon>
    </lineage>
</organism>